<organism evidence="3 5">
    <name type="scientific">Didymodactylos carnosus</name>
    <dbReference type="NCBI Taxonomy" id="1234261"/>
    <lineage>
        <taxon>Eukaryota</taxon>
        <taxon>Metazoa</taxon>
        <taxon>Spiralia</taxon>
        <taxon>Gnathifera</taxon>
        <taxon>Rotifera</taxon>
        <taxon>Eurotatoria</taxon>
        <taxon>Bdelloidea</taxon>
        <taxon>Philodinida</taxon>
        <taxon>Philodinidae</taxon>
        <taxon>Didymodactylos</taxon>
    </lineage>
</organism>
<dbReference type="InterPro" id="IPR036055">
    <property type="entry name" value="LDL_receptor-like_sf"/>
</dbReference>
<evidence type="ECO:0000313" key="5">
    <source>
        <dbReference type="Proteomes" id="UP000663829"/>
    </source>
</evidence>
<dbReference type="EMBL" id="CAJOBC010003287">
    <property type="protein sequence ID" value="CAF3775903.1"/>
    <property type="molecule type" value="Genomic_DNA"/>
</dbReference>
<dbReference type="InterPro" id="IPR002172">
    <property type="entry name" value="LDrepeatLR_classA_rpt"/>
</dbReference>
<sequence length="167" mass="19979">MKSKNEWKVQLHSNITCYTTLECDYGLLCLDWRDICDGIQQCLFGFDEEQCDMLEFNECEDDEYRCMNGMCIPDKYFLDGEFDCLDWSDEIQYYDDRKCAFEEATSPCDDRMCPPDRWSCGDGQCILDRLSFQSPSDLVSCNSRRDQFYLCETYYYDLPKRSMHYRK</sequence>
<dbReference type="OrthoDB" id="10029595at2759"/>
<evidence type="ECO:0000313" key="4">
    <source>
        <dbReference type="EMBL" id="CAF3775903.1"/>
    </source>
</evidence>
<accession>A0A814H514</accession>
<comment type="caution">
    <text evidence="3">The sequence shown here is derived from an EMBL/GenBank/DDBJ whole genome shotgun (WGS) entry which is preliminary data.</text>
</comment>
<protein>
    <submittedName>
        <fullName evidence="3">Uncharacterized protein</fullName>
    </submittedName>
</protein>
<dbReference type="SMART" id="SM00192">
    <property type="entry name" value="LDLa"/>
    <property type="match status" value="2"/>
</dbReference>
<dbReference type="PRINTS" id="PR00261">
    <property type="entry name" value="LDLRECEPTOR"/>
</dbReference>
<evidence type="ECO:0000313" key="3">
    <source>
        <dbReference type="EMBL" id="CAF1004523.1"/>
    </source>
</evidence>
<dbReference type="Pfam" id="PF00057">
    <property type="entry name" value="Ldl_recept_a"/>
    <property type="match status" value="1"/>
</dbReference>
<dbReference type="PROSITE" id="PS50068">
    <property type="entry name" value="LDLRA_2"/>
    <property type="match status" value="1"/>
</dbReference>
<dbReference type="Gene3D" id="4.10.400.10">
    <property type="entry name" value="Low-density Lipoprotein Receptor"/>
    <property type="match status" value="1"/>
</dbReference>
<dbReference type="CDD" id="cd00112">
    <property type="entry name" value="LDLa"/>
    <property type="match status" value="1"/>
</dbReference>
<gene>
    <name evidence="3" type="ORF">GPM918_LOCUS13938</name>
    <name evidence="4" type="ORF">SRO942_LOCUS13938</name>
</gene>
<comment type="caution">
    <text evidence="2">Lacks conserved residue(s) required for the propagation of feature annotation.</text>
</comment>
<evidence type="ECO:0000256" key="2">
    <source>
        <dbReference type="PROSITE-ProRule" id="PRU00124"/>
    </source>
</evidence>
<reference evidence="3" key="1">
    <citation type="submission" date="2021-02" db="EMBL/GenBank/DDBJ databases">
        <authorList>
            <person name="Nowell W R."/>
        </authorList>
    </citation>
    <scope>NUCLEOTIDE SEQUENCE</scope>
</reference>
<feature type="disulfide bond" evidence="2">
    <location>
        <begin position="66"/>
        <end position="84"/>
    </location>
</feature>
<keyword evidence="1 2" id="KW-1015">Disulfide bond</keyword>
<feature type="disulfide bond" evidence="2">
    <location>
        <begin position="59"/>
        <end position="71"/>
    </location>
</feature>
<dbReference type="EMBL" id="CAJNOQ010003287">
    <property type="protein sequence ID" value="CAF1004523.1"/>
    <property type="molecule type" value="Genomic_DNA"/>
</dbReference>
<dbReference type="SUPFAM" id="SSF57424">
    <property type="entry name" value="LDL receptor-like module"/>
    <property type="match status" value="1"/>
</dbReference>
<dbReference type="Proteomes" id="UP000663829">
    <property type="component" value="Unassembled WGS sequence"/>
</dbReference>
<dbReference type="AlphaFoldDB" id="A0A814H514"/>
<evidence type="ECO:0000256" key="1">
    <source>
        <dbReference type="ARBA" id="ARBA00023157"/>
    </source>
</evidence>
<name>A0A814H514_9BILA</name>
<keyword evidence="5" id="KW-1185">Reference proteome</keyword>
<proteinExistence type="predicted"/>
<dbReference type="Proteomes" id="UP000681722">
    <property type="component" value="Unassembled WGS sequence"/>
</dbReference>